<dbReference type="CDD" id="cd05327">
    <property type="entry name" value="retinol-DH_like_SDR_c_like"/>
    <property type="match status" value="1"/>
</dbReference>
<evidence type="ECO:0000256" key="2">
    <source>
        <dbReference type="ARBA" id="ARBA00023002"/>
    </source>
</evidence>
<dbReference type="AlphaFoldDB" id="A0AAV1TMX7"/>
<sequence length="365" mass="39855">MSPSTFDQQHSSRDFALQLVFCSIQGSLAAVMGSPLSKGLVPQPQVPSNWNATHIPSQKDKVAIVTGANSGIGYCTALELARKGAHVVLACRNRERGLKAETDLRALLESASESGTVELMLVDMADLSSVHKFCEEFKKTHNRLDVLVNNAGIVGGAYTKTADGYELQFATNYLGHFAMTAQLFELLKKSEAARIVSVSSFLHRHASLFFDEEKIMITKLEEYGQVAAYAVSKLCNLLFTLELDRRLKAAKIANVVANAAHPGYCDTNIMKKAAQTNSDSWLWWLMFRTVAMVTPQSPEKGALSTLYAATSESAMGGGYYGPKYLELYGSPARVDSSSLSKSEDAAAKLWSYSEKLAHLQFDVAK</sequence>
<organism evidence="4 5">
    <name type="scientific">Peronospora matthiolae</name>
    <dbReference type="NCBI Taxonomy" id="2874970"/>
    <lineage>
        <taxon>Eukaryota</taxon>
        <taxon>Sar</taxon>
        <taxon>Stramenopiles</taxon>
        <taxon>Oomycota</taxon>
        <taxon>Peronosporomycetes</taxon>
        <taxon>Peronosporales</taxon>
        <taxon>Peronosporaceae</taxon>
        <taxon>Peronospora</taxon>
    </lineage>
</organism>
<proteinExistence type="inferred from homology"/>
<name>A0AAV1TMX7_9STRA</name>
<dbReference type="Pfam" id="PF00106">
    <property type="entry name" value="adh_short"/>
    <property type="match status" value="1"/>
</dbReference>
<dbReference type="GO" id="GO:0016491">
    <property type="term" value="F:oxidoreductase activity"/>
    <property type="evidence" value="ECO:0007669"/>
    <property type="project" value="UniProtKB-KW"/>
</dbReference>
<keyword evidence="2" id="KW-0560">Oxidoreductase</keyword>
<evidence type="ECO:0000256" key="3">
    <source>
        <dbReference type="RuleBase" id="RU000363"/>
    </source>
</evidence>
<accession>A0AAV1TMX7</accession>
<protein>
    <submittedName>
        <fullName evidence="4">Uncharacterized protein</fullName>
    </submittedName>
</protein>
<comment type="caution">
    <text evidence="4">The sequence shown here is derived from an EMBL/GenBank/DDBJ whole genome shotgun (WGS) entry which is preliminary data.</text>
</comment>
<dbReference type="InterPro" id="IPR036291">
    <property type="entry name" value="NAD(P)-bd_dom_sf"/>
</dbReference>
<evidence type="ECO:0000313" key="5">
    <source>
        <dbReference type="Proteomes" id="UP001162060"/>
    </source>
</evidence>
<dbReference type="Proteomes" id="UP001162060">
    <property type="component" value="Unassembled WGS sequence"/>
</dbReference>
<gene>
    <name evidence="4" type="ORF">PM001_LOCUS8929</name>
</gene>
<dbReference type="Gene3D" id="3.40.50.720">
    <property type="entry name" value="NAD(P)-binding Rossmann-like Domain"/>
    <property type="match status" value="1"/>
</dbReference>
<evidence type="ECO:0000256" key="1">
    <source>
        <dbReference type="ARBA" id="ARBA00006484"/>
    </source>
</evidence>
<dbReference type="PANTHER" id="PTHR24320">
    <property type="entry name" value="RETINOL DEHYDROGENASE"/>
    <property type="match status" value="1"/>
</dbReference>
<comment type="similarity">
    <text evidence="1 3">Belongs to the short-chain dehydrogenases/reductases (SDR) family.</text>
</comment>
<dbReference type="PANTHER" id="PTHR24320:SF148">
    <property type="entry name" value="NAD(P)-BINDING ROSSMANN-FOLD SUPERFAMILY PROTEIN"/>
    <property type="match status" value="1"/>
</dbReference>
<dbReference type="InterPro" id="IPR002347">
    <property type="entry name" value="SDR_fam"/>
</dbReference>
<dbReference type="PRINTS" id="PR00081">
    <property type="entry name" value="GDHRDH"/>
</dbReference>
<dbReference type="SUPFAM" id="SSF51735">
    <property type="entry name" value="NAD(P)-binding Rossmann-fold domains"/>
    <property type="match status" value="1"/>
</dbReference>
<evidence type="ECO:0000313" key="4">
    <source>
        <dbReference type="EMBL" id="CAK7923779.1"/>
    </source>
</evidence>
<dbReference type="EMBL" id="CAKLBY020000070">
    <property type="protein sequence ID" value="CAK7923779.1"/>
    <property type="molecule type" value="Genomic_DNA"/>
</dbReference>
<dbReference type="NCBIfam" id="NF004846">
    <property type="entry name" value="PRK06197.1"/>
    <property type="match status" value="1"/>
</dbReference>
<dbReference type="PRINTS" id="PR00080">
    <property type="entry name" value="SDRFAMILY"/>
</dbReference>
<reference evidence="4" key="1">
    <citation type="submission" date="2024-01" db="EMBL/GenBank/DDBJ databases">
        <authorList>
            <person name="Webb A."/>
        </authorList>
    </citation>
    <scope>NUCLEOTIDE SEQUENCE</scope>
    <source>
        <strain evidence="4">Pm1</strain>
    </source>
</reference>